<dbReference type="NCBIfam" id="TIGR02532">
    <property type="entry name" value="IV_pilin_GFxxxE"/>
    <property type="match status" value="1"/>
</dbReference>
<sequence>MRPSNACATPRRQRGLSLIELMVAVAIGLFMLSGFAASFVGMKRAFVAQDRLAALQDNERLALSLLAATVQAAGYHPDPFEQPAAEALPAATTAFGRFAPGQGLVGAGGSDAATSLTTRYVVAPGQALADCAGRRNEGAAAALVVNTYTVGADRTLRCSVDDGATSIVLVSQVQSLIVLYGVAVDDRNVDRYLAADDVSAASLWPRVRSARITVRFVNPYAGAPGEPPTIDWVQHVNLMNRT</sequence>
<keyword evidence="1" id="KW-1133">Transmembrane helix</keyword>
<comment type="caution">
    <text evidence="2">The sequence shown here is derived from an EMBL/GenBank/DDBJ whole genome shotgun (WGS) entry which is preliminary data.</text>
</comment>
<dbReference type="Proteomes" id="UP001165541">
    <property type="component" value="Unassembled WGS sequence"/>
</dbReference>
<evidence type="ECO:0000256" key="1">
    <source>
        <dbReference type="SAM" id="Phobius"/>
    </source>
</evidence>
<evidence type="ECO:0000313" key="3">
    <source>
        <dbReference type="Proteomes" id="UP001165541"/>
    </source>
</evidence>
<dbReference type="InterPro" id="IPR012902">
    <property type="entry name" value="N_methyl_site"/>
</dbReference>
<feature type="transmembrane region" description="Helical" evidence="1">
    <location>
        <begin position="21"/>
        <end position="42"/>
    </location>
</feature>
<keyword evidence="3" id="KW-1185">Reference proteome</keyword>
<protein>
    <submittedName>
        <fullName evidence="2">PilW family protein</fullName>
    </submittedName>
</protein>
<dbReference type="InterPro" id="IPR032092">
    <property type="entry name" value="PilW"/>
</dbReference>
<organism evidence="2 3">
    <name type="scientific">Caldimonas mangrovi</name>
    <dbReference type="NCBI Taxonomy" id="2944811"/>
    <lineage>
        <taxon>Bacteria</taxon>
        <taxon>Pseudomonadati</taxon>
        <taxon>Pseudomonadota</taxon>
        <taxon>Betaproteobacteria</taxon>
        <taxon>Burkholderiales</taxon>
        <taxon>Sphaerotilaceae</taxon>
        <taxon>Caldimonas</taxon>
    </lineage>
</organism>
<evidence type="ECO:0000313" key="2">
    <source>
        <dbReference type="EMBL" id="MCM5681509.1"/>
    </source>
</evidence>
<name>A0ABT0YSX0_9BURK</name>
<accession>A0ABT0YSX0</accession>
<dbReference type="Pfam" id="PF16074">
    <property type="entry name" value="PilW"/>
    <property type="match status" value="1"/>
</dbReference>
<keyword evidence="1" id="KW-0472">Membrane</keyword>
<keyword evidence="1" id="KW-0812">Transmembrane</keyword>
<dbReference type="Pfam" id="PF07963">
    <property type="entry name" value="N_methyl"/>
    <property type="match status" value="1"/>
</dbReference>
<gene>
    <name evidence="2" type="ORF">M8A51_18435</name>
</gene>
<reference evidence="2" key="1">
    <citation type="submission" date="2022-05" db="EMBL/GenBank/DDBJ databases">
        <title>Schlegelella sp. nov., isolated from mangrove soil.</title>
        <authorList>
            <person name="Liu Y."/>
            <person name="Ge X."/>
            <person name="Liu W."/>
        </authorList>
    </citation>
    <scope>NUCLEOTIDE SEQUENCE</scope>
    <source>
        <strain evidence="2">S2-27</strain>
    </source>
</reference>
<dbReference type="EMBL" id="JAMKFE010000012">
    <property type="protein sequence ID" value="MCM5681509.1"/>
    <property type="molecule type" value="Genomic_DNA"/>
</dbReference>
<proteinExistence type="predicted"/>
<dbReference type="RefSeq" id="WP_251779989.1">
    <property type="nucleotide sequence ID" value="NZ_JAMKFE010000012.1"/>
</dbReference>